<dbReference type="AlphaFoldDB" id="A0A7J6M099"/>
<feature type="signal peptide" evidence="2">
    <location>
        <begin position="1"/>
        <end position="22"/>
    </location>
</feature>
<keyword evidence="2" id="KW-0732">Signal</keyword>
<evidence type="ECO:0000313" key="4">
    <source>
        <dbReference type="Proteomes" id="UP000591131"/>
    </source>
</evidence>
<accession>A0A7J6M099</accession>
<dbReference type="Proteomes" id="UP000591131">
    <property type="component" value="Unassembled WGS sequence"/>
</dbReference>
<dbReference type="EMBL" id="JAAPAO010000274">
    <property type="protein sequence ID" value="KAF4664978.1"/>
    <property type="molecule type" value="Genomic_DNA"/>
</dbReference>
<feature type="region of interest" description="Disordered" evidence="1">
    <location>
        <begin position="124"/>
        <end position="168"/>
    </location>
</feature>
<feature type="compositionally biased region" description="Basic and acidic residues" evidence="1">
    <location>
        <begin position="150"/>
        <end position="166"/>
    </location>
</feature>
<sequence>MYIRLHHFIAAAFVFLFDKTEAAAADEVTKRMKSSEEDFLALPLLFNIATLWTGRPSITVLDLTSCETGSKREGETQGIAKQTRQKNGKAFTVLYVTDYHLAHSYLHGTLVTSNVTIFRAETAGQTGDRELSPVHEDKGTTGSEEASSPPDHKAEDGQGKTLEDRSQQLAFVRTVASEEKWKEKHE</sequence>
<feature type="compositionally biased region" description="Basic and acidic residues" evidence="1">
    <location>
        <begin position="127"/>
        <end position="139"/>
    </location>
</feature>
<gene>
    <name evidence="3" type="ORF">FOL47_004846</name>
</gene>
<proteinExistence type="predicted"/>
<evidence type="ECO:0000256" key="2">
    <source>
        <dbReference type="SAM" id="SignalP"/>
    </source>
</evidence>
<comment type="caution">
    <text evidence="3">The sequence shown here is derived from an EMBL/GenBank/DDBJ whole genome shotgun (WGS) entry which is preliminary data.</text>
</comment>
<reference evidence="3 4" key="1">
    <citation type="submission" date="2020-04" db="EMBL/GenBank/DDBJ databases">
        <title>Perkinsus chesapeaki whole genome sequence.</title>
        <authorList>
            <person name="Bogema D.R."/>
        </authorList>
    </citation>
    <scope>NUCLEOTIDE SEQUENCE [LARGE SCALE GENOMIC DNA]</scope>
    <source>
        <strain evidence="3">ATCC PRA-425</strain>
    </source>
</reference>
<evidence type="ECO:0000313" key="3">
    <source>
        <dbReference type="EMBL" id="KAF4664978.1"/>
    </source>
</evidence>
<protein>
    <submittedName>
        <fullName evidence="3">Uncharacterized protein</fullName>
    </submittedName>
</protein>
<feature type="chain" id="PRO_5029623924" evidence="2">
    <location>
        <begin position="23"/>
        <end position="186"/>
    </location>
</feature>
<organism evidence="3 4">
    <name type="scientific">Perkinsus chesapeaki</name>
    <name type="common">Clam parasite</name>
    <name type="synonym">Perkinsus andrewsi</name>
    <dbReference type="NCBI Taxonomy" id="330153"/>
    <lineage>
        <taxon>Eukaryota</taxon>
        <taxon>Sar</taxon>
        <taxon>Alveolata</taxon>
        <taxon>Perkinsozoa</taxon>
        <taxon>Perkinsea</taxon>
        <taxon>Perkinsida</taxon>
        <taxon>Perkinsidae</taxon>
        <taxon>Perkinsus</taxon>
    </lineage>
</organism>
<keyword evidence="4" id="KW-1185">Reference proteome</keyword>
<name>A0A7J6M099_PERCH</name>
<evidence type="ECO:0000256" key="1">
    <source>
        <dbReference type="SAM" id="MobiDB-lite"/>
    </source>
</evidence>